<dbReference type="Pfam" id="PF00582">
    <property type="entry name" value="Usp"/>
    <property type="match status" value="1"/>
</dbReference>
<dbReference type="RefSeq" id="WP_163765045.1">
    <property type="nucleotide sequence ID" value="NZ_JAAGYR010000025.1"/>
</dbReference>
<dbReference type="AlphaFoldDB" id="A0A6L9Y880"/>
<sequence>MTHTYLVPYDASDYAKKALAWAIENAKRLEANIRVINVQPSFHTAHAKTLFTKQDIEEYQTQLFNEATQGVQALLDKAGVPATLEMGVGDPKEVIVELVKASRQTDSPIDLIIMGSRGTSPFFSGILGSVSYAIINAGICPVMIIPQEK</sequence>
<comment type="similarity">
    <text evidence="1">Belongs to the universal stress protein A family.</text>
</comment>
<dbReference type="PANTHER" id="PTHR31964:SF113">
    <property type="entry name" value="USPA DOMAIN-CONTAINING PROTEIN"/>
    <property type="match status" value="1"/>
</dbReference>
<evidence type="ECO:0000313" key="3">
    <source>
        <dbReference type="EMBL" id="NEN76621.1"/>
    </source>
</evidence>
<comment type="caution">
    <text evidence="3">The sequence shown here is derived from an EMBL/GenBank/DDBJ whole genome shotgun (WGS) entry which is preliminary data.</text>
</comment>
<name>A0A6L9Y880_9BURK</name>
<evidence type="ECO:0000259" key="2">
    <source>
        <dbReference type="Pfam" id="PF00582"/>
    </source>
</evidence>
<dbReference type="Proteomes" id="UP000477651">
    <property type="component" value="Unassembled WGS sequence"/>
</dbReference>
<proteinExistence type="inferred from homology"/>
<organism evidence="3 4">
    <name type="scientific">Pelistega ratti</name>
    <dbReference type="NCBI Taxonomy" id="2652177"/>
    <lineage>
        <taxon>Bacteria</taxon>
        <taxon>Pseudomonadati</taxon>
        <taxon>Pseudomonadota</taxon>
        <taxon>Betaproteobacteria</taxon>
        <taxon>Burkholderiales</taxon>
        <taxon>Alcaligenaceae</taxon>
        <taxon>Pelistega</taxon>
    </lineage>
</organism>
<reference evidence="3 4" key="1">
    <citation type="submission" date="2020-02" db="EMBL/GenBank/DDBJ databases">
        <title>Pelistega sp. NLN82 were isolated from wild rodents of the Hainan Island.</title>
        <authorList>
            <person name="Niu N."/>
            <person name="Zhou J."/>
        </authorList>
    </citation>
    <scope>NUCLEOTIDE SEQUENCE [LARGE SCALE GENOMIC DNA]</scope>
    <source>
        <strain evidence="3 4">NLN82</strain>
    </source>
</reference>
<gene>
    <name evidence="3" type="ORF">F9B74_09920</name>
</gene>
<accession>A0A6L9Y880</accession>
<dbReference type="Gene3D" id="3.40.50.620">
    <property type="entry name" value="HUPs"/>
    <property type="match status" value="1"/>
</dbReference>
<dbReference type="CDD" id="cd00293">
    <property type="entry name" value="USP-like"/>
    <property type="match status" value="1"/>
</dbReference>
<feature type="domain" description="UspA" evidence="2">
    <location>
        <begin position="1"/>
        <end position="146"/>
    </location>
</feature>
<evidence type="ECO:0000313" key="4">
    <source>
        <dbReference type="Proteomes" id="UP000477651"/>
    </source>
</evidence>
<dbReference type="InterPro" id="IPR006015">
    <property type="entry name" value="Universal_stress_UspA"/>
</dbReference>
<dbReference type="PRINTS" id="PR01438">
    <property type="entry name" value="UNVRSLSTRESS"/>
</dbReference>
<dbReference type="PANTHER" id="PTHR31964">
    <property type="entry name" value="ADENINE NUCLEOTIDE ALPHA HYDROLASES-LIKE SUPERFAMILY PROTEIN"/>
    <property type="match status" value="1"/>
</dbReference>
<dbReference type="InterPro" id="IPR014729">
    <property type="entry name" value="Rossmann-like_a/b/a_fold"/>
</dbReference>
<dbReference type="EMBL" id="JAAGYR010000025">
    <property type="protein sequence ID" value="NEN76621.1"/>
    <property type="molecule type" value="Genomic_DNA"/>
</dbReference>
<evidence type="ECO:0000256" key="1">
    <source>
        <dbReference type="ARBA" id="ARBA00008791"/>
    </source>
</evidence>
<protein>
    <submittedName>
        <fullName evidence="3">Universal stress protein</fullName>
    </submittedName>
</protein>
<dbReference type="InterPro" id="IPR006016">
    <property type="entry name" value="UspA"/>
</dbReference>
<keyword evidence="4" id="KW-1185">Reference proteome</keyword>
<dbReference type="SUPFAM" id="SSF52402">
    <property type="entry name" value="Adenine nucleotide alpha hydrolases-like"/>
    <property type="match status" value="1"/>
</dbReference>